<dbReference type="RefSeq" id="WP_020214327.1">
    <property type="nucleotide sequence ID" value="NZ_JRLX01000024.1"/>
</dbReference>
<gene>
    <name evidence="2" type="ORF">Q765_17015</name>
</gene>
<dbReference type="OrthoDB" id="1652165at2"/>
<keyword evidence="3" id="KW-1185">Reference proteome</keyword>
<keyword evidence="1" id="KW-0732">Signal</keyword>
<dbReference type="Proteomes" id="UP000030152">
    <property type="component" value="Unassembled WGS sequence"/>
</dbReference>
<dbReference type="Pfam" id="PF13585">
    <property type="entry name" value="CHU_C"/>
    <property type="match status" value="1"/>
</dbReference>
<dbReference type="SUPFAM" id="SSF50939">
    <property type="entry name" value="Sialidases"/>
    <property type="match status" value="1"/>
</dbReference>
<evidence type="ECO:0000256" key="1">
    <source>
        <dbReference type="SAM" id="SignalP"/>
    </source>
</evidence>
<evidence type="ECO:0000313" key="3">
    <source>
        <dbReference type="Proteomes" id="UP000030152"/>
    </source>
</evidence>
<evidence type="ECO:0008006" key="4">
    <source>
        <dbReference type="Google" id="ProtNLM"/>
    </source>
</evidence>
<dbReference type="Gene3D" id="2.120.10.10">
    <property type="match status" value="1"/>
</dbReference>
<dbReference type="eggNOG" id="COG2885">
    <property type="taxonomic scope" value="Bacteria"/>
</dbReference>
<accession>A0A0A2M1H7</accession>
<dbReference type="NCBIfam" id="TIGR04131">
    <property type="entry name" value="Bac_Flav_CTERM"/>
    <property type="match status" value="1"/>
</dbReference>
<dbReference type="InterPro" id="IPR026341">
    <property type="entry name" value="T9SS_type_B"/>
</dbReference>
<dbReference type="PROSITE" id="PS51257">
    <property type="entry name" value="PROKAR_LIPOPROTEIN"/>
    <property type="match status" value="1"/>
</dbReference>
<dbReference type="EMBL" id="JRLX01000024">
    <property type="protein sequence ID" value="KGO85318.1"/>
    <property type="molecule type" value="Genomic_DNA"/>
</dbReference>
<dbReference type="eggNOG" id="COG1520">
    <property type="taxonomic scope" value="Bacteria"/>
</dbReference>
<dbReference type="InterPro" id="IPR036278">
    <property type="entry name" value="Sialidase_sf"/>
</dbReference>
<sequence>MKIRLLLLLLLLSSACFSQEICNNGIDDDGDGKIDLNDPDCLCNSTPVPSIIPNASFENYTECPSQFSQLNYATNWVQATEATTDYLNTCGLILNGVNDMSNILMPFPSGNGIVGAIFSPNWNEYLGSCLTSPMLANTNYQLTFSIASLPIEDYGGSCNGGNIYYEPVNITIYGTQDCVNLPLATTIAPTLVSNEWVVLGSALYTPQSNWGQLTISFTPATNINAIMMGAPENLPPLYYGSDCLPYFLFDDLVLNESSLFGLNISQTGTFCGNDLILRANPSIPVSSAATYQWYKGGIAIPGATLSTYPVASTPGNLAQFSVKIIDGENCFVAPRYTINASTPAPQLTALQPNCFTQTGTITVTTLSDFYSFDNGVTWGTNPVSEPLVPGRYYIKTKTTTGCVSIANAVNLTDSSIVNYIDYTYDNPGCATNGSITITSLGSQFSFDGGLTWSSNNTASLPFGNYNIKLKDATGCVTGENYAYLQEFYLDYPSVTSVQPTCATPGSITVNTPAESYSFDDGATWVNTPTLNNLTPGVYLIKIKNAQGCTSSSYYEYLYEQYIDGPQVDIAQITCATPGSISITTPAAEYSFDGGITWGTNPVKSITTEGYYEVIIKNSVGCRSYPYGFYIYEDLVAAPEITTVQPSCGTAGSITVTTPAAEYSFDGGYTWTTNAVLSNLNDYQYYEVKIKNNNGCLSYGNYAGIYPSYDTPQAPYADVIQPGSCTAPLGTITITSSASLYSFDNGVTWTSNNIATQLAPGEYKLKAKGFSDCESPVTLVTINIPLAPPVAPATVIVNPTCTVATGTISITDVTPFYSYDNGRNWETNNSASLLPGTYLVKTKNAAGCESPATTATIQDTGAPGLPNYSVVQPNCFSIGGTITTTTIAEAYSFDNGATWGISNISSPLLPGVYFIKIKNATGCESDSVRIVITPDIVPLPRVRNLTYCKDLRAVPLTATGTDLLWYSTDVGGTGISIAPTPSTAATGITIWYLTQTINGCESERAAMSVTVLDNLPPPVVPDTFMYCQDEPTVSLYAEGINLLWYTTEDGGTGNPVAPLPASNVAGTFNYFVSQSGERCESNRAKITVIIKPTPEGPETETNVVYKHHNPTVQLTARGDKLTWYNSSMEELYTAPTPSSENIGSKVYYVKQTIDDCEGKPVKIVVTIIPNYITIAYPLYFSPNGDGINETWNIYTPPFNITATVFIYDRYGKFIAQLTAPGKGWDGTSNGSMLPATDYWFSVFYTEYGVGKEYKSHFSLIR</sequence>
<feature type="chain" id="PRO_5002002612" description="Ig-like domain-containing protein" evidence="1">
    <location>
        <begin position="19"/>
        <end position="1260"/>
    </location>
</feature>
<dbReference type="eggNOG" id="COG1572">
    <property type="taxonomic scope" value="Bacteria"/>
</dbReference>
<name>A0A0A2M1H7_9FLAO</name>
<dbReference type="SUPFAM" id="SSF110296">
    <property type="entry name" value="Oligoxyloglucan reducing end-specific cellobiohydrolase"/>
    <property type="match status" value="1"/>
</dbReference>
<protein>
    <recommendedName>
        <fullName evidence="4">Ig-like domain-containing protein</fullName>
    </recommendedName>
</protein>
<reference evidence="2 3" key="1">
    <citation type="submission" date="2013-09" db="EMBL/GenBank/DDBJ databases">
        <authorList>
            <person name="Zeng Z."/>
            <person name="Chen C."/>
        </authorList>
    </citation>
    <scope>NUCLEOTIDE SEQUENCE [LARGE SCALE GENOMIC DNA]</scope>
    <source>
        <strain evidence="2 3">WB 3.3-2</strain>
    </source>
</reference>
<comment type="caution">
    <text evidence="2">The sequence shown here is derived from an EMBL/GenBank/DDBJ whole genome shotgun (WGS) entry which is preliminary data.</text>
</comment>
<organism evidence="2 3">
    <name type="scientific">Flavobacterium rivuli WB 3.3-2 = DSM 21788</name>
    <dbReference type="NCBI Taxonomy" id="1121895"/>
    <lineage>
        <taxon>Bacteria</taxon>
        <taxon>Pseudomonadati</taxon>
        <taxon>Bacteroidota</taxon>
        <taxon>Flavobacteriia</taxon>
        <taxon>Flavobacteriales</taxon>
        <taxon>Flavobacteriaceae</taxon>
        <taxon>Flavobacterium</taxon>
    </lineage>
</organism>
<feature type="signal peptide" evidence="1">
    <location>
        <begin position="1"/>
        <end position="18"/>
    </location>
</feature>
<proteinExistence type="predicted"/>
<dbReference type="STRING" id="1121895.GCA_000378485_03164"/>
<dbReference type="AlphaFoldDB" id="A0A0A2M1H7"/>
<evidence type="ECO:0000313" key="2">
    <source>
        <dbReference type="EMBL" id="KGO85318.1"/>
    </source>
</evidence>